<comment type="caution">
    <text evidence="1">The sequence shown here is derived from an EMBL/GenBank/DDBJ whole genome shotgun (WGS) entry which is preliminary data.</text>
</comment>
<evidence type="ECO:0000313" key="2">
    <source>
        <dbReference type="Proteomes" id="UP000824533"/>
    </source>
</evidence>
<sequence length="645" mass="74321">MVTPDKVSVNRQIDSGNMKDLPQEEFDYNNNSVKNSVEAIRDIGTDLTYKHIYVWPNVIIAIILHILALWGLGIIFSGGIKMATFIWSTVTLYYDHSCIAMSGEGITMGAHRYYAHKSFKATPLLRAILIILHTVAGQNSMFVWVRDHRVHHRFSDTDADPHNIKRGFFFSHMGWLMKRKHPLVLKLGKTIDMSDLQSDWMVMFQKKYYLPLYLIVAIFIPVWVPVHFFGEELWKATLCSFFARYLLQLHETWLVNSAAHLYGLRPYDKNLQSVESWFVSFVTLGEGWHNYHHAFPWDYKAAELSKLYNFTAYLIKYCEYLGLAWDLKTASPDVVAKRITRTGDGTHYALGNDEARAAVTAVGPLHPLNPSYTSTLKSPDVKLKAEGIPLFHEKDVNSIFVWVRDHRLHHRFSDTDADPHNIKRGFFFSHMGWLMKRKHPLVLKLGKTIDMSDLQSDWMVMFQKKYYLPLYVIVAIFIPVWVPVHFFGEELWKATLCSFFARYLLQLHETWLVNSAAHLYGLRPYDKNLQPVESWFVSFVTLGEGWHNYHHAFPWDYKAAELSKLYNFTADLSSTVAKRITRTGDGTHYALGNDEARAAVTAVGPLHPLNPSYTSTLKSPDVKLKAEGIPLFHEKDVVCPINVDE</sequence>
<proteinExistence type="predicted"/>
<accession>A0ACC1D1J5</accession>
<keyword evidence="2" id="KW-1185">Reference proteome</keyword>
<gene>
    <name evidence="1" type="ORF">K1T71_006580</name>
</gene>
<evidence type="ECO:0000313" key="1">
    <source>
        <dbReference type="EMBL" id="KAJ0177707.1"/>
    </source>
</evidence>
<name>A0ACC1D1J5_9NEOP</name>
<reference evidence="1 2" key="1">
    <citation type="journal article" date="2021" name="Front. Genet.">
        <title>Chromosome-Level Genome Assembly Reveals Significant Gene Expansion in the Toll and IMD Signaling Pathways of Dendrolimus kikuchii.</title>
        <authorList>
            <person name="Zhou J."/>
            <person name="Wu P."/>
            <person name="Xiong Z."/>
            <person name="Liu N."/>
            <person name="Zhao N."/>
            <person name="Ji M."/>
            <person name="Qiu Y."/>
            <person name="Yang B."/>
        </authorList>
    </citation>
    <scope>NUCLEOTIDE SEQUENCE [LARGE SCALE GENOMIC DNA]</scope>
    <source>
        <strain evidence="1">Ann1</strain>
    </source>
</reference>
<protein>
    <submittedName>
        <fullName evidence="1">Uncharacterized protein</fullName>
    </submittedName>
</protein>
<dbReference type="Proteomes" id="UP000824533">
    <property type="component" value="Linkage Group LG11"/>
</dbReference>
<dbReference type="EMBL" id="CM034397">
    <property type="protein sequence ID" value="KAJ0177707.1"/>
    <property type="molecule type" value="Genomic_DNA"/>
</dbReference>
<organism evidence="1 2">
    <name type="scientific">Dendrolimus kikuchii</name>
    <dbReference type="NCBI Taxonomy" id="765133"/>
    <lineage>
        <taxon>Eukaryota</taxon>
        <taxon>Metazoa</taxon>
        <taxon>Ecdysozoa</taxon>
        <taxon>Arthropoda</taxon>
        <taxon>Hexapoda</taxon>
        <taxon>Insecta</taxon>
        <taxon>Pterygota</taxon>
        <taxon>Neoptera</taxon>
        <taxon>Endopterygota</taxon>
        <taxon>Lepidoptera</taxon>
        <taxon>Glossata</taxon>
        <taxon>Ditrysia</taxon>
        <taxon>Bombycoidea</taxon>
        <taxon>Lasiocampidae</taxon>
        <taxon>Dendrolimus</taxon>
    </lineage>
</organism>